<dbReference type="InterPro" id="IPR027417">
    <property type="entry name" value="P-loop_NTPase"/>
</dbReference>
<keyword evidence="6" id="KW-0067">ATP-binding</keyword>
<dbReference type="STRING" id="451379.A0A0N5AXR3"/>
<feature type="coiled-coil region" evidence="7">
    <location>
        <begin position="139"/>
        <end position="189"/>
    </location>
</feature>
<proteinExistence type="inferred from homology"/>
<dbReference type="InterPro" id="IPR008145">
    <property type="entry name" value="GK/Ca_channel_bsu"/>
</dbReference>
<accession>A0A0N5AXR3</accession>
<keyword evidence="7" id="KW-0175">Coiled coil</keyword>
<dbReference type="NCBIfam" id="TIGR03263">
    <property type="entry name" value="guanyl_kin"/>
    <property type="match status" value="1"/>
</dbReference>
<keyword evidence="4" id="KW-0547">Nucleotide-binding</keyword>
<dbReference type="PANTHER" id="PTHR23117:SF13">
    <property type="entry name" value="GUANYLATE KINASE"/>
    <property type="match status" value="1"/>
</dbReference>
<keyword evidence="5" id="KW-0418">Kinase</keyword>
<evidence type="ECO:0000313" key="10">
    <source>
        <dbReference type="WBParaSite" id="SMUV_0000974301-mRNA-1"/>
    </source>
</evidence>
<evidence type="ECO:0000256" key="3">
    <source>
        <dbReference type="ARBA" id="ARBA00022679"/>
    </source>
</evidence>
<dbReference type="Pfam" id="PF00625">
    <property type="entry name" value="Guanylate_kin"/>
    <property type="match status" value="1"/>
</dbReference>
<dbReference type="EC" id="2.7.4.8" evidence="2"/>
<dbReference type="GO" id="GO:0005829">
    <property type="term" value="C:cytosol"/>
    <property type="evidence" value="ECO:0007669"/>
    <property type="project" value="TreeGrafter"/>
</dbReference>
<dbReference type="GO" id="GO:0005524">
    <property type="term" value="F:ATP binding"/>
    <property type="evidence" value="ECO:0007669"/>
    <property type="project" value="UniProtKB-KW"/>
</dbReference>
<dbReference type="SUPFAM" id="SSF52540">
    <property type="entry name" value="P-loop containing nucleoside triphosphate hydrolases"/>
    <property type="match status" value="1"/>
</dbReference>
<dbReference type="CDD" id="cd00071">
    <property type="entry name" value="GMPK"/>
    <property type="match status" value="1"/>
</dbReference>
<dbReference type="SMART" id="SM00072">
    <property type="entry name" value="GuKc"/>
    <property type="match status" value="1"/>
</dbReference>
<dbReference type="InterPro" id="IPR008144">
    <property type="entry name" value="Guanylate_kin-like_dom"/>
</dbReference>
<reference evidence="10" key="1">
    <citation type="submission" date="2017-02" db="UniProtKB">
        <authorList>
            <consortium name="WormBaseParasite"/>
        </authorList>
    </citation>
    <scope>IDENTIFICATION</scope>
</reference>
<dbReference type="PROSITE" id="PS50052">
    <property type="entry name" value="GUANYLATE_KINASE_2"/>
    <property type="match status" value="1"/>
</dbReference>
<dbReference type="AlphaFoldDB" id="A0A0N5AXR3"/>
<keyword evidence="9" id="KW-1185">Reference proteome</keyword>
<keyword evidence="3" id="KW-0808">Transferase</keyword>
<sequence length="191" mass="21662">MRPLVMSGPSGSGKSTIIQRTLHTYPDKFALSVSHTTRAPRVGEIDGVHYHFSDPETFQKMVENGEFLEYATFGGNLYGTSKKAVEDVQRKGKVCILDVELNGVRSIKKSDLDAVFVVVKPPDLETLTERLRNRKTETEDSLQKRLKHAVEDLKAISNEPTLFDYTIINDDLEKAYQQFLKVLSEEKELEK</sequence>
<dbReference type="PANTHER" id="PTHR23117">
    <property type="entry name" value="GUANYLATE KINASE-RELATED"/>
    <property type="match status" value="1"/>
</dbReference>
<evidence type="ECO:0000256" key="2">
    <source>
        <dbReference type="ARBA" id="ARBA00012961"/>
    </source>
</evidence>
<evidence type="ECO:0000256" key="1">
    <source>
        <dbReference type="ARBA" id="ARBA00005790"/>
    </source>
</evidence>
<dbReference type="Proteomes" id="UP000046393">
    <property type="component" value="Unplaced"/>
</dbReference>
<dbReference type="FunFam" id="3.40.50.300:FF:000776">
    <property type="entry name" value="Guanylate kinase 2"/>
    <property type="match status" value="1"/>
</dbReference>
<feature type="domain" description="Guanylate kinase-like" evidence="8">
    <location>
        <begin position="1"/>
        <end position="184"/>
    </location>
</feature>
<comment type="similarity">
    <text evidence="1">Belongs to the guanylate kinase family.</text>
</comment>
<dbReference type="Gene3D" id="3.40.50.300">
    <property type="entry name" value="P-loop containing nucleotide triphosphate hydrolases"/>
    <property type="match status" value="1"/>
</dbReference>
<evidence type="ECO:0000256" key="4">
    <source>
        <dbReference type="ARBA" id="ARBA00022741"/>
    </source>
</evidence>
<dbReference type="InterPro" id="IPR017665">
    <property type="entry name" value="Guanylate_kinase"/>
</dbReference>
<evidence type="ECO:0000256" key="6">
    <source>
        <dbReference type="ARBA" id="ARBA00022840"/>
    </source>
</evidence>
<dbReference type="GO" id="GO:0004385">
    <property type="term" value="F:GMP kinase activity"/>
    <property type="evidence" value="ECO:0007669"/>
    <property type="project" value="UniProtKB-EC"/>
</dbReference>
<evidence type="ECO:0000256" key="5">
    <source>
        <dbReference type="ARBA" id="ARBA00022777"/>
    </source>
</evidence>
<evidence type="ECO:0000259" key="8">
    <source>
        <dbReference type="PROSITE" id="PS50052"/>
    </source>
</evidence>
<evidence type="ECO:0000313" key="9">
    <source>
        <dbReference type="Proteomes" id="UP000046393"/>
    </source>
</evidence>
<name>A0A0N5AXR3_9BILA</name>
<protein>
    <recommendedName>
        <fullName evidence="2">guanylate kinase</fullName>
        <ecNumber evidence="2">2.7.4.8</ecNumber>
    </recommendedName>
</protein>
<organism evidence="9 10">
    <name type="scientific">Syphacia muris</name>
    <dbReference type="NCBI Taxonomy" id="451379"/>
    <lineage>
        <taxon>Eukaryota</taxon>
        <taxon>Metazoa</taxon>
        <taxon>Ecdysozoa</taxon>
        <taxon>Nematoda</taxon>
        <taxon>Chromadorea</taxon>
        <taxon>Rhabditida</taxon>
        <taxon>Spirurina</taxon>
        <taxon>Oxyuridomorpha</taxon>
        <taxon>Oxyuroidea</taxon>
        <taxon>Oxyuridae</taxon>
        <taxon>Syphacia</taxon>
    </lineage>
</organism>
<dbReference type="WBParaSite" id="SMUV_0000974301-mRNA-1">
    <property type="protein sequence ID" value="SMUV_0000974301-mRNA-1"/>
    <property type="gene ID" value="SMUV_0000974301"/>
</dbReference>
<evidence type="ECO:0000256" key="7">
    <source>
        <dbReference type="SAM" id="Coils"/>
    </source>
</evidence>